<evidence type="ECO:0000259" key="6">
    <source>
        <dbReference type="PROSITE" id="PS51686"/>
    </source>
</evidence>
<dbReference type="GO" id="GO:0008173">
    <property type="term" value="F:RNA methyltransferase activity"/>
    <property type="evidence" value="ECO:0007669"/>
    <property type="project" value="InterPro"/>
</dbReference>
<feature type="binding site" evidence="5">
    <location>
        <position position="297"/>
    </location>
    <ligand>
        <name>S-adenosyl-L-methionine</name>
        <dbReference type="ChEBI" id="CHEBI:59789"/>
    </ligand>
</feature>
<dbReference type="PANTHER" id="PTHR22807:SF53">
    <property type="entry name" value="RIBOSOMAL RNA SMALL SUBUNIT METHYLTRANSFERASE B-RELATED"/>
    <property type="match status" value="1"/>
</dbReference>
<comment type="caution">
    <text evidence="7">The sequence shown here is derived from an EMBL/GenBank/DDBJ whole genome shotgun (WGS) entry which is preliminary data.</text>
</comment>
<keyword evidence="4 5" id="KW-0694">RNA-binding</keyword>
<evidence type="ECO:0000256" key="5">
    <source>
        <dbReference type="PROSITE-ProRule" id="PRU01023"/>
    </source>
</evidence>
<keyword evidence="3 5" id="KW-0949">S-adenosyl-L-methionine</keyword>
<reference evidence="7 8" key="1">
    <citation type="journal article" date="2016" name="Int. J. Syst. Evol. Microbiol.">
        <title>Acidipila dinghuensis sp. nov., an acidobacterium isolated from forest soil.</title>
        <authorList>
            <person name="Jiang Y.W."/>
            <person name="Wang J."/>
            <person name="Chen M.H."/>
            <person name="Lv Y.Y."/>
            <person name="Qiu L.H."/>
        </authorList>
    </citation>
    <scope>NUCLEOTIDE SEQUENCE [LARGE SCALE GENOMIC DNA]</scope>
    <source>
        <strain evidence="7 8">DHOF10</strain>
    </source>
</reference>
<feature type="active site" description="Nucleophile" evidence="5">
    <location>
        <position position="366"/>
    </location>
</feature>
<evidence type="ECO:0000313" key="8">
    <source>
        <dbReference type="Proteomes" id="UP000290253"/>
    </source>
</evidence>
<dbReference type="Gene3D" id="3.40.50.150">
    <property type="entry name" value="Vaccinia Virus protein VP39"/>
    <property type="match status" value="1"/>
</dbReference>
<dbReference type="InterPro" id="IPR049560">
    <property type="entry name" value="MeTrfase_RsmB-F_NOP2_cat"/>
</dbReference>
<feature type="binding site" evidence="5">
    <location>
        <begin position="248"/>
        <end position="254"/>
    </location>
    <ligand>
        <name>S-adenosyl-L-methionine</name>
        <dbReference type="ChEBI" id="CHEBI:59789"/>
    </ligand>
</feature>
<sequence>MIAPARSIAFEILLYVTDTDTNAHSDELLRDPQVNALSAQDRALATTLVMGTLRWQLQLDAHIRPLLARPDTKLSPAAETALRLGAFQLLHLDRIPPHAAIGESVELTRRAGEHFATGLVNAVLRKLAKAPKPTAVPSSLAGEFAHPAWLAERWARNYGEPAARAICAFDQQPAPVTIRLAHPEAEASLAAAGIELAPGDFLSAARRVLSGDVARTKAFRDGWIRIQDEGSQLVAELAGQGSRILDACAAPGGKTAILVERNPEAHLTAADINRRRLDSMRRNLSACGDRVRFAVQDAAAMTLEPEYDLILCDVPCSGTGTIARNPEIRFRLAAGDLARHSQRQRRILAAALTGLAPGGRLVYSTCSLEPEENEQVVDAVLAAHPSYERIPISAELAALAVSGRIHAEGAAALAAHALRDGCLRTIPGILNCDGFFAAILTRS</sequence>
<organism evidence="7 8">
    <name type="scientific">Silvibacterium dinghuense</name>
    <dbReference type="NCBI Taxonomy" id="1560006"/>
    <lineage>
        <taxon>Bacteria</taxon>
        <taxon>Pseudomonadati</taxon>
        <taxon>Acidobacteriota</taxon>
        <taxon>Terriglobia</taxon>
        <taxon>Terriglobales</taxon>
        <taxon>Acidobacteriaceae</taxon>
        <taxon>Silvibacterium</taxon>
    </lineage>
</organism>
<evidence type="ECO:0000313" key="7">
    <source>
        <dbReference type="EMBL" id="RXS96677.1"/>
    </source>
</evidence>
<dbReference type="PANTHER" id="PTHR22807">
    <property type="entry name" value="NOP2 YEAST -RELATED NOL1/NOP2/FMU SUN DOMAIN-CONTAINING"/>
    <property type="match status" value="1"/>
</dbReference>
<dbReference type="Pfam" id="PF22458">
    <property type="entry name" value="RsmF-B_ferredox"/>
    <property type="match status" value="1"/>
</dbReference>
<comment type="similarity">
    <text evidence="5">Belongs to the class I-like SAM-binding methyltransferase superfamily. RsmB/NOP family.</text>
</comment>
<evidence type="ECO:0000256" key="2">
    <source>
        <dbReference type="ARBA" id="ARBA00022679"/>
    </source>
</evidence>
<dbReference type="InterPro" id="IPR054728">
    <property type="entry name" value="RsmB-like_ferredoxin"/>
</dbReference>
<dbReference type="Proteomes" id="UP000290253">
    <property type="component" value="Unassembled WGS sequence"/>
</dbReference>
<dbReference type="OrthoDB" id="9810297at2"/>
<name>A0A4Q1SH48_9BACT</name>
<dbReference type="Pfam" id="PF01189">
    <property type="entry name" value="Methyltr_RsmB-F"/>
    <property type="match status" value="1"/>
</dbReference>
<dbReference type="CDD" id="cd02440">
    <property type="entry name" value="AdoMet_MTases"/>
    <property type="match status" value="1"/>
</dbReference>
<feature type="binding site" evidence="5">
    <location>
        <position position="313"/>
    </location>
    <ligand>
        <name>S-adenosyl-L-methionine</name>
        <dbReference type="ChEBI" id="CHEBI:59789"/>
    </ligand>
</feature>
<dbReference type="InterPro" id="IPR029063">
    <property type="entry name" value="SAM-dependent_MTases_sf"/>
</dbReference>
<dbReference type="InterPro" id="IPR035926">
    <property type="entry name" value="NusB-like_sf"/>
</dbReference>
<dbReference type="AlphaFoldDB" id="A0A4Q1SH48"/>
<evidence type="ECO:0000256" key="3">
    <source>
        <dbReference type="ARBA" id="ARBA00022691"/>
    </source>
</evidence>
<protein>
    <submittedName>
        <fullName evidence="7">Methyltransferase domain-containing protein</fullName>
    </submittedName>
</protein>
<dbReference type="GO" id="GO:0006355">
    <property type="term" value="P:regulation of DNA-templated transcription"/>
    <property type="evidence" value="ECO:0007669"/>
    <property type="project" value="InterPro"/>
</dbReference>
<dbReference type="GO" id="GO:0001510">
    <property type="term" value="P:RNA methylation"/>
    <property type="evidence" value="ECO:0007669"/>
    <property type="project" value="InterPro"/>
</dbReference>
<evidence type="ECO:0000256" key="1">
    <source>
        <dbReference type="ARBA" id="ARBA00022603"/>
    </source>
</evidence>
<dbReference type="EMBL" id="SDMK01000001">
    <property type="protein sequence ID" value="RXS96677.1"/>
    <property type="molecule type" value="Genomic_DNA"/>
</dbReference>
<dbReference type="SUPFAM" id="SSF53335">
    <property type="entry name" value="S-adenosyl-L-methionine-dependent methyltransferases"/>
    <property type="match status" value="1"/>
</dbReference>
<dbReference type="RefSeq" id="WP_129206427.1">
    <property type="nucleotide sequence ID" value="NZ_BMGU01000001.1"/>
</dbReference>
<keyword evidence="2 5" id="KW-0808">Transferase</keyword>
<dbReference type="InterPro" id="IPR001678">
    <property type="entry name" value="MeTrfase_RsmB-F_NOP2_dom"/>
</dbReference>
<accession>A0A4Q1SH48</accession>
<proteinExistence type="inferred from homology"/>
<dbReference type="PRINTS" id="PR02008">
    <property type="entry name" value="RCMTFAMILY"/>
</dbReference>
<feature type="domain" description="SAM-dependent MTase RsmB/NOP-type" evidence="6">
    <location>
        <begin position="152"/>
        <end position="443"/>
    </location>
</feature>
<dbReference type="InterPro" id="IPR023267">
    <property type="entry name" value="RCMT"/>
</dbReference>
<dbReference type="Gene3D" id="1.10.940.10">
    <property type="entry name" value="NusB-like"/>
    <property type="match status" value="1"/>
</dbReference>
<dbReference type="PROSITE" id="PS51686">
    <property type="entry name" value="SAM_MT_RSMB_NOP"/>
    <property type="match status" value="1"/>
</dbReference>
<dbReference type="InterPro" id="IPR006027">
    <property type="entry name" value="NusB_RsmB_TIM44"/>
</dbReference>
<dbReference type="Pfam" id="PF01029">
    <property type="entry name" value="NusB"/>
    <property type="match status" value="1"/>
</dbReference>
<feature type="binding site" evidence="5">
    <location>
        <position position="271"/>
    </location>
    <ligand>
        <name>S-adenosyl-L-methionine</name>
        <dbReference type="ChEBI" id="CHEBI:59789"/>
    </ligand>
</feature>
<dbReference type="GO" id="GO:0003723">
    <property type="term" value="F:RNA binding"/>
    <property type="evidence" value="ECO:0007669"/>
    <property type="project" value="UniProtKB-UniRule"/>
</dbReference>
<keyword evidence="1 5" id="KW-0489">Methyltransferase</keyword>
<dbReference type="SUPFAM" id="SSF48013">
    <property type="entry name" value="NusB-like"/>
    <property type="match status" value="1"/>
</dbReference>
<gene>
    <name evidence="7" type="ORF">ESZ00_01650</name>
</gene>
<evidence type="ECO:0000256" key="4">
    <source>
        <dbReference type="ARBA" id="ARBA00022884"/>
    </source>
</evidence>
<keyword evidence="8" id="KW-1185">Reference proteome</keyword>